<protein>
    <submittedName>
        <fullName evidence="2">Uncharacterized protein</fullName>
    </submittedName>
</protein>
<feature type="region of interest" description="Disordered" evidence="1">
    <location>
        <begin position="1"/>
        <end position="30"/>
    </location>
</feature>
<reference evidence="2 3" key="1">
    <citation type="submission" date="2012-11" db="EMBL/GenBank/DDBJ databases">
        <authorList>
            <person name="Huguet-Tapia J.C."/>
            <person name="Durkin A.S."/>
            <person name="Pettis G.S."/>
            <person name="Badger J.H."/>
        </authorList>
    </citation>
    <scope>NUCLEOTIDE SEQUENCE [LARGE SCALE GENOMIC DNA]</scope>
    <source>
        <strain evidence="2 3">91-03</strain>
    </source>
</reference>
<gene>
    <name evidence="2" type="ORF">STRIP9103_04666</name>
</gene>
<comment type="caution">
    <text evidence="2">The sequence shown here is derived from an EMBL/GenBank/DDBJ whole genome shotgun (WGS) entry which is preliminary data.</text>
</comment>
<dbReference type="AlphaFoldDB" id="L1KWN2"/>
<accession>L1KWN2</accession>
<feature type="compositionally biased region" description="Pro residues" evidence="1">
    <location>
        <begin position="1"/>
        <end position="10"/>
    </location>
</feature>
<evidence type="ECO:0000313" key="3">
    <source>
        <dbReference type="Proteomes" id="UP000010411"/>
    </source>
</evidence>
<sequence length="70" mass="7521">MERLAPPLPADPASTLPAGPRQARPPDPFQTCDGCERVFRAAQPGLCRDCRSSSGAVGRRLPRVRFICGS</sequence>
<dbReference type="EMBL" id="AEJC01000321">
    <property type="protein sequence ID" value="EKX65027.1"/>
    <property type="molecule type" value="Genomic_DNA"/>
</dbReference>
<dbReference type="Proteomes" id="UP000010411">
    <property type="component" value="Unassembled WGS sequence"/>
</dbReference>
<keyword evidence="3" id="KW-1185">Reference proteome</keyword>
<name>L1KWN2_9ACTN</name>
<evidence type="ECO:0000313" key="2">
    <source>
        <dbReference type="EMBL" id="EKX65027.1"/>
    </source>
</evidence>
<organism evidence="2 3">
    <name type="scientific">Streptomyces ipomoeae 91-03</name>
    <dbReference type="NCBI Taxonomy" id="698759"/>
    <lineage>
        <taxon>Bacteria</taxon>
        <taxon>Bacillati</taxon>
        <taxon>Actinomycetota</taxon>
        <taxon>Actinomycetes</taxon>
        <taxon>Kitasatosporales</taxon>
        <taxon>Streptomycetaceae</taxon>
        <taxon>Streptomyces</taxon>
    </lineage>
</organism>
<proteinExistence type="predicted"/>
<evidence type="ECO:0000256" key="1">
    <source>
        <dbReference type="SAM" id="MobiDB-lite"/>
    </source>
</evidence>